<dbReference type="EMBL" id="CP034235">
    <property type="protein sequence ID" value="QGQ97875.1"/>
    <property type="molecule type" value="Genomic_DNA"/>
</dbReference>
<dbReference type="Proteomes" id="UP000426246">
    <property type="component" value="Chromosome"/>
</dbReference>
<dbReference type="KEGG" id="ppsc:EHS13_24800"/>
<dbReference type="RefSeq" id="WP_155702976.1">
    <property type="nucleotide sequence ID" value="NZ_CP034235.1"/>
</dbReference>
<gene>
    <name evidence="1" type="ORF">EHS13_24800</name>
</gene>
<organism evidence="1 2">
    <name type="scientific">Paenibacillus psychroresistens</name>
    <dbReference type="NCBI Taxonomy" id="1778678"/>
    <lineage>
        <taxon>Bacteria</taxon>
        <taxon>Bacillati</taxon>
        <taxon>Bacillota</taxon>
        <taxon>Bacilli</taxon>
        <taxon>Bacillales</taxon>
        <taxon>Paenibacillaceae</taxon>
        <taxon>Paenibacillus</taxon>
    </lineage>
</organism>
<protein>
    <submittedName>
        <fullName evidence="1">Uncharacterized protein</fullName>
    </submittedName>
</protein>
<accession>A0A6B8RQQ4</accession>
<reference evidence="2" key="1">
    <citation type="submission" date="2018-11" db="EMBL/GenBank/DDBJ databases">
        <title>Complete genome sequence of Paenibacillus sp. ML311-T8.</title>
        <authorList>
            <person name="Nam Y.-D."/>
            <person name="Kang J."/>
            <person name="Chung W.-H."/>
            <person name="Park Y.S."/>
        </authorList>
    </citation>
    <scope>NUCLEOTIDE SEQUENCE [LARGE SCALE GENOMIC DNA]</scope>
    <source>
        <strain evidence="2">ML311-T8</strain>
    </source>
</reference>
<dbReference type="AlphaFoldDB" id="A0A6B8RQQ4"/>
<evidence type="ECO:0000313" key="2">
    <source>
        <dbReference type="Proteomes" id="UP000426246"/>
    </source>
</evidence>
<name>A0A6B8RQQ4_9BACL</name>
<keyword evidence="2" id="KW-1185">Reference proteome</keyword>
<dbReference type="OrthoDB" id="2629191at2"/>
<proteinExistence type="predicted"/>
<sequence length="67" mass="7791">MNGNVIIIEKMENGDLVQIDERDWNTWMIAMLEHSNYLLVADKEYEMVEGRLNVSTGKMEIMVTSIQ</sequence>
<evidence type="ECO:0000313" key="1">
    <source>
        <dbReference type="EMBL" id="QGQ97875.1"/>
    </source>
</evidence>